<reference evidence="1" key="1">
    <citation type="submission" date="2024-07" db="EMBL/GenBank/DDBJ databases">
        <authorList>
            <person name="Yu S.T."/>
        </authorList>
    </citation>
    <scope>NUCLEOTIDE SEQUENCE</scope>
    <source>
        <strain evidence="1">R35</strain>
    </source>
</reference>
<dbReference type="EMBL" id="CP163440">
    <property type="protein sequence ID" value="XDQ66399.1"/>
    <property type="molecule type" value="Genomic_DNA"/>
</dbReference>
<accession>A0AB39SGK9</accession>
<dbReference type="AlphaFoldDB" id="A0AB39SGK9"/>
<proteinExistence type="predicted"/>
<sequence>MSTVTSLFNETRAQLGRLGLPMGDGESVADSELTFDDGCHFRIEVPTVNSAQAAETLLSESRRRGFTINRVTETRGMYRHTARELRAYAELGEEYGAQILMSVGPRAAYDIGAGVQTPEGARIGYRLRGQEQVVRAIEDVKRGVEAGVRGFVVYDEGLLWVLHRMRTAGELPADIHLKISAHCGHGNAASAQMLEMLGANSFNPVRDLPLPMIAAIREAVTIPLDCHVDNPKLSGGFVRTYEAPEFVRVAAPVYLKTGNSALEGHGVSPTPCQLDDILRQVEIVTEFLDRHLPTARQTPAGRHHVPVAG</sequence>
<dbReference type="RefSeq" id="WP_369263411.1">
    <property type="nucleotide sequence ID" value="NZ_CP163440.1"/>
</dbReference>
<protein>
    <submittedName>
        <fullName evidence="1">Peptidase</fullName>
    </submittedName>
</protein>
<name>A0AB39SGK9_9ACTN</name>
<evidence type="ECO:0000313" key="1">
    <source>
        <dbReference type="EMBL" id="XDQ66399.1"/>
    </source>
</evidence>
<gene>
    <name evidence="1" type="ORF">AB5J50_39125</name>
</gene>
<organism evidence="1">
    <name type="scientific">Streptomyces sp. R35</name>
    <dbReference type="NCBI Taxonomy" id="3238630"/>
    <lineage>
        <taxon>Bacteria</taxon>
        <taxon>Bacillati</taxon>
        <taxon>Actinomycetota</taxon>
        <taxon>Actinomycetes</taxon>
        <taxon>Kitasatosporales</taxon>
        <taxon>Streptomycetaceae</taxon>
        <taxon>Streptomyces</taxon>
    </lineage>
</organism>